<dbReference type="EnsemblPlants" id="AET2Gv20351700.8">
    <property type="protein sequence ID" value="AET2Gv20351700.8"/>
    <property type="gene ID" value="AET2Gv20351700"/>
</dbReference>
<dbReference type="InterPro" id="IPR013088">
    <property type="entry name" value="Znf_NHR/GATA"/>
</dbReference>
<reference evidence="3" key="4">
    <citation type="submission" date="2019-03" db="UniProtKB">
        <authorList>
            <consortium name="EnsemblPlants"/>
        </authorList>
    </citation>
    <scope>IDENTIFICATION</scope>
</reference>
<evidence type="ECO:0000256" key="1">
    <source>
        <dbReference type="SAM" id="Phobius"/>
    </source>
</evidence>
<name>A0A453B3P3_AEGTS</name>
<organism evidence="3 4">
    <name type="scientific">Aegilops tauschii subsp. strangulata</name>
    <name type="common">Goatgrass</name>
    <dbReference type="NCBI Taxonomy" id="200361"/>
    <lineage>
        <taxon>Eukaryota</taxon>
        <taxon>Viridiplantae</taxon>
        <taxon>Streptophyta</taxon>
        <taxon>Embryophyta</taxon>
        <taxon>Tracheophyta</taxon>
        <taxon>Spermatophyta</taxon>
        <taxon>Magnoliopsida</taxon>
        <taxon>Liliopsida</taxon>
        <taxon>Poales</taxon>
        <taxon>Poaceae</taxon>
        <taxon>BOP clade</taxon>
        <taxon>Pooideae</taxon>
        <taxon>Triticodae</taxon>
        <taxon>Triticeae</taxon>
        <taxon>Triticinae</taxon>
        <taxon>Aegilops</taxon>
    </lineage>
</organism>
<evidence type="ECO:0000313" key="3">
    <source>
        <dbReference type="EnsemblPlants" id="AET2Gv20351700.8"/>
    </source>
</evidence>
<keyword evidence="1" id="KW-1133">Transmembrane helix</keyword>
<protein>
    <recommendedName>
        <fullName evidence="2">GATA-type domain-containing protein</fullName>
    </recommendedName>
</protein>
<dbReference type="GO" id="GO:0043565">
    <property type="term" value="F:sequence-specific DNA binding"/>
    <property type="evidence" value="ECO:0007669"/>
    <property type="project" value="InterPro"/>
</dbReference>
<dbReference type="GO" id="GO:0008270">
    <property type="term" value="F:zinc ion binding"/>
    <property type="evidence" value="ECO:0007669"/>
    <property type="project" value="InterPro"/>
</dbReference>
<dbReference type="PANTHER" id="PTHR46125:SF27">
    <property type="entry name" value="GATA TRANSCRIPTION FACTOR 28"/>
    <property type="match status" value="1"/>
</dbReference>
<evidence type="ECO:0000313" key="4">
    <source>
        <dbReference type="Proteomes" id="UP000015105"/>
    </source>
</evidence>
<keyword evidence="1" id="KW-0472">Membrane</keyword>
<dbReference type="Gene3D" id="3.30.50.10">
    <property type="entry name" value="Erythroid Transcription Factor GATA-1, subunit A"/>
    <property type="match status" value="1"/>
</dbReference>
<dbReference type="Gramene" id="AET2Gv20351700.8">
    <property type="protein sequence ID" value="AET2Gv20351700.8"/>
    <property type="gene ID" value="AET2Gv20351700"/>
</dbReference>
<proteinExistence type="predicted"/>
<reference evidence="3" key="3">
    <citation type="journal article" date="2017" name="Nature">
        <title>Genome sequence of the progenitor of the wheat D genome Aegilops tauschii.</title>
        <authorList>
            <person name="Luo M.C."/>
            <person name="Gu Y.Q."/>
            <person name="Puiu D."/>
            <person name="Wang H."/>
            <person name="Twardziok S.O."/>
            <person name="Deal K.R."/>
            <person name="Huo N."/>
            <person name="Zhu T."/>
            <person name="Wang L."/>
            <person name="Wang Y."/>
            <person name="McGuire P.E."/>
            <person name="Liu S."/>
            <person name="Long H."/>
            <person name="Ramasamy R.K."/>
            <person name="Rodriguez J.C."/>
            <person name="Van S.L."/>
            <person name="Yuan L."/>
            <person name="Wang Z."/>
            <person name="Xia Z."/>
            <person name="Xiao L."/>
            <person name="Anderson O.D."/>
            <person name="Ouyang S."/>
            <person name="Liang Y."/>
            <person name="Zimin A.V."/>
            <person name="Pertea G."/>
            <person name="Qi P."/>
            <person name="Bennetzen J.L."/>
            <person name="Dai X."/>
            <person name="Dawson M.W."/>
            <person name="Muller H.G."/>
            <person name="Kugler K."/>
            <person name="Rivarola-Duarte L."/>
            <person name="Spannagl M."/>
            <person name="Mayer K.F.X."/>
            <person name="Lu F.H."/>
            <person name="Bevan M.W."/>
            <person name="Leroy P."/>
            <person name="Li P."/>
            <person name="You F.M."/>
            <person name="Sun Q."/>
            <person name="Liu Z."/>
            <person name="Lyons E."/>
            <person name="Wicker T."/>
            <person name="Salzberg S.L."/>
            <person name="Devos K.M."/>
            <person name="Dvorak J."/>
        </authorList>
    </citation>
    <scope>NUCLEOTIDE SEQUENCE [LARGE SCALE GENOMIC DNA]</scope>
    <source>
        <strain evidence="3">cv. AL8/78</strain>
    </source>
</reference>
<keyword evidence="1" id="KW-0812">Transmembrane</keyword>
<dbReference type="GO" id="GO:0006355">
    <property type="term" value="P:regulation of DNA-templated transcription"/>
    <property type="evidence" value="ECO:0007669"/>
    <property type="project" value="InterPro"/>
</dbReference>
<reference evidence="4" key="2">
    <citation type="journal article" date="2017" name="Nat. Plants">
        <title>The Aegilops tauschii genome reveals multiple impacts of transposons.</title>
        <authorList>
            <person name="Zhao G."/>
            <person name="Zou C."/>
            <person name="Li K."/>
            <person name="Wang K."/>
            <person name="Li T."/>
            <person name="Gao L."/>
            <person name="Zhang X."/>
            <person name="Wang H."/>
            <person name="Yang Z."/>
            <person name="Liu X."/>
            <person name="Jiang W."/>
            <person name="Mao L."/>
            <person name="Kong X."/>
            <person name="Jiao Y."/>
            <person name="Jia J."/>
        </authorList>
    </citation>
    <scope>NUCLEOTIDE SEQUENCE [LARGE SCALE GENOMIC DNA]</scope>
    <source>
        <strain evidence="4">cv. AL8/78</strain>
    </source>
</reference>
<dbReference type="Pfam" id="PF00320">
    <property type="entry name" value="GATA"/>
    <property type="match status" value="1"/>
</dbReference>
<keyword evidence="4" id="KW-1185">Reference proteome</keyword>
<reference evidence="4" key="1">
    <citation type="journal article" date="2014" name="Science">
        <title>Ancient hybridizations among the ancestral genomes of bread wheat.</title>
        <authorList>
            <consortium name="International Wheat Genome Sequencing Consortium,"/>
            <person name="Marcussen T."/>
            <person name="Sandve S.R."/>
            <person name="Heier L."/>
            <person name="Spannagl M."/>
            <person name="Pfeifer M."/>
            <person name="Jakobsen K.S."/>
            <person name="Wulff B.B."/>
            <person name="Steuernagel B."/>
            <person name="Mayer K.F."/>
            <person name="Olsen O.A."/>
        </authorList>
    </citation>
    <scope>NUCLEOTIDE SEQUENCE [LARGE SCALE GENOMIC DNA]</scope>
    <source>
        <strain evidence="4">cv. AL8/78</strain>
    </source>
</reference>
<sequence length="145" mass="15990">MMHMLVASDGGGGEMHPYAAVPAEQELELHRDNAADDSLDGHVRYVLAQVLPLSLACSPLVMLSQFDADETNSYSPFVQVQLLLLLVLQKWLQFSCMFALNIILTTFCYLTRCLRCGISGNATPHMRRGPDGPRTLCNACGIAYR</sequence>
<dbReference type="PANTHER" id="PTHR46125">
    <property type="entry name" value="GATA TRANSCRIPTION FACTOR 28"/>
    <property type="match status" value="1"/>
</dbReference>
<accession>A0A453B3P3</accession>
<dbReference type="SUPFAM" id="SSF57716">
    <property type="entry name" value="Glucocorticoid receptor-like (DNA-binding domain)"/>
    <property type="match status" value="1"/>
</dbReference>
<reference evidence="3" key="5">
    <citation type="journal article" date="2021" name="G3 (Bethesda)">
        <title>Aegilops tauschii genome assembly Aet v5.0 features greater sequence contiguity and improved annotation.</title>
        <authorList>
            <person name="Wang L."/>
            <person name="Zhu T."/>
            <person name="Rodriguez J.C."/>
            <person name="Deal K.R."/>
            <person name="Dubcovsky J."/>
            <person name="McGuire P.E."/>
            <person name="Lux T."/>
            <person name="Spannagl M."/>
            <person name="Mayer K.F.X."/>
            <person name="Baldrich P."/>
            <person name="Meyers B.C."/>
            <person name="Huo N."/>
            <person name="Gu Y.Q."/>
            <person name="Zhou H."/>
            <person name="Devos K.M."/>
            <person name="Bennetzen J.L."/>
            <person name="Unver T."/>
            <person name="Budak H."/>
            <person name="Gulick P.J."/>
            <person name="Galiba G."/>
            <person name="Kalapos B."/>
            <person name="Nelson D.R."/>
            <person name="Li P."/>
            <person name="You F.M."/>
            <person name="Luo M.C."/>
            <person name="Dvorak J."/>
        </authorList>
    </citation>
    <scope>NUCLEOTIDE SEQUENCE [LARGE SCALE GENOMIC DNA]</scope>
    <source>
        <strain evidence="3">cv. AL8/78</strain>
    </source>
</reference>
<feature type="transmembrane region" description="Helical" evidence="1">
    <location>
        <begin position="91"/>
        <end position="110"/>
    </location>
</feature>
<dbReference type="AlphaFoldDB" id="A0A453B3P3"/>
<evidence type="ECO:0000259" key="2">
    <source>
        <dbReference type="Pfam" id="PF00320"/>
    </source>
</evidence>
<dbReference type="Proteomes" id="UP000015105">
    <property type="component" value="Chromosome 2D"/>
</dbReference>
<feature type="domain" description="GATA-type" evidence="2">
    <location>
        <begin position="116"/>
        <end position="145"/>
    </location>
</feature>
<dbReference type="InterPro" id="IPR045280">
    <property type="entry name" value="TIFY-like"/>
</dbReference>
<dbReference type="InterPro" id="IPR000679">
    <property type="entry name" value="Znf_GATA"/>
</dbReference>